<feature type="region of interest" description="Disordered" evidence="1">
    <location>
        <begin position="1"/>
        <end position="24"/>
    </location>
</feature>
<keyword evidence="3" id="KW-1185">Reference proteome</keyword>
<evidence type="ECO:0000256" key="1">
    <source>
        <dbReference type="SAM" id="MobiDB-lite"/>
    </source>
</evidence>
<protein>
    <submittedName>
        <fullName evidence="2">Uncharacterized protein</fullName>
    </submittedName>
</protein>
<evidence type="ECO:0000313" key="3">
    <source>
        <dbReference type="Proteomes" id="UP001358586"/>
    </source>
</evidence>
<sequence length="81" mass="8924">MVFSGRHAGRRQGEDPSKEGVTATGLRSICLHGIANVKQLKNTPEPPQRQEEDETCPSGKDHCEDDPEGMNRSYVGMPVYP</sequence>
<reference evidence="2 3" key="1">
    <citation type="submission" date="2023-03" db="EMBL/GenBank/DDBJ databases">
        <title>WGS of Gossypium arboreum.</title>
        <authorList>
            <person name="Yu D."/>
        </authorList>
    </citation>
    <scope>NUCLEOTIDE SEQUENCE [LARGE SCALE GENOMIC DNA]</scope>
    <source>
        <tissue evidence="2">Leaf</tissue>
    </source>
</reference>
<feature type="region of interest" description="Disordered" evidence="1">
    <location>
        <begin position="37"/>
        <end position="81"/>
    </location>
</feature>
<proteinExistence type="predicted"/>
<evidence type="ECO:0000313" key="2">
    <source>
        <dbReference type="EMBL" id="KAK5787272.1"/>
    </source>
</evidence>
<dbReference type="EMBL" id="JARKNE010000011">
    <property type="protein sequence ID" value="KAK5787272.1"/>
    <property type="molecule type" value="Genomic_DNA"/>
</dbReference>
<accession>A0ABR0NBS9</accession>
<organism evidence="2 3">
    <name type="scientific">Gossypium arboreum</name>
    <name type="common">Tree cotton</name>
    <name type="synonym">Gossypium nanking</name>
    <dbReference type="NCBI Taxonomy" id="29729"/>
    <lineage>
        <taxon>Eukaryota</taxon>
        <taxon>Viridiplantae</taxon>
        <taxon>Streptophyta</taxon>
        <taxon>Embryophyta</taxon>
        <taxon>Tracheophyta</taxon>
        <taxon>Spermatophyta</taxon>
        <taxon>Magnoliopsida</taxon>
        <taxon>eudicotyledons</taxon>
        <taxon>Gunneridae</taxon>
        <taxon>Pentapetalae</taxon>
        <taxon>rosids</taxon>
        <taxon>malvids</taxon>
        <taxon>Malvales</taxon>
        <taxon>Malvaceae</taxon>
        <taxon>Malvoideae</taxon>
        <taxon>Gossypium</taxon>
    </lineage>
</organism>
<dbReference type="Proteomes" id="UP001358586">
    <property type="component" value="Chromosome 11"/>
</dbReference>
<comment type="caution">
    <text evidence="2">The sequence shown here is derived from an EMBL/GenBank/DDBJ whole genome shotgun (WGS) entry which is preliminary data.</text>
</comment>
<name>A0ABR0NBS9_GOSAR</name>
<gene>
    <name evidence="2" type="ORF">PVK06_041925</name>
</gene>